<dbReference type="EMBL" id="KV018119">
    <property type="protein sequence ID" value="KZV17629.1"/>
    <property type="molecule type" value="Genomic_DNA"/>
</dbReference>
<proteinExistence type="predicted"/>
<reference evidence="2 3" key="1">
    <citation type="journal article" date="2015" name="Proc. Natl. Acad. Sci. U.S.A.">
        <title>The resurrection genome of Boea hygrometrica: A blueprint for survival of dehydration.</title>
        <authorList>
            <person name="Xiao L."/>
            <person name="Yang G."/>
            <person name="Zhang L."/>
            <person name="Yang X."/>
            <person name="Zhao S."/>
            <person name="Ji Z."/>
            <person name="Zhou Q."/>
            <person name="Hu M."/>
            <person name="Wang Y."/>
            <person name="Chen M."/>
            <person name="Xu Y."/>
            <person name="Jin H."/>
            <person name="Xiao X."/>
            <person name="Hu G."/>
            <person name="Bao F."/>
            <person name="Hu Y."/>
            <person name="Wan P."/>
            <person name="Li L."/>
            <person name="Deng X."/>
            <person name="Kuang T."/>
            <person name="Xiang C."/>
            <person name="Zhu J.K."/>
            <person name="Oliver M.J."/>
            <person name="He Y."/>
        </authorList>
    </citation>
    <scope>NUCLEOTIDE SEQUENCE [LARGE SCALE GENOMIC DNA]</scope>
    <source>
        <strain evidence="3">cv. XS01</strain>
    </source>
</reference>
<accession>A0A2Z7AEX9</accession>
<evidence type="ECO:0000313" key="2">
    <source>
        <dbReference type="EMBL" id="KZV17629.1"/>
    </source>
</evidence>
<dbReference type="PANTHER" id="PTHR21596">
    <property type="entry name" value="RIBONUCLEASE P SUBUNIT P38"/>
    <property type="match status" value="1"/>
</dbReference>
<keyword evidence="3" id="KW-1185">Reference proteome</keyword>
<dbReference type="Pfam" id="PF03469">
    <property type="entry name" value="XH"/>
    <property type="match status" value="1"/>
</dbReference>
<evidence type="ECO:0000259" key="1">
    <source>
        <dbReference type="Pfam" id="PF03469"/>
    </source>
</evidence>
<gene>
    <name evidence="2" type="ORF">F511_27165</name>
</gene>
<dbReference type="InterPro" id="IPR045177">
    <property type="entry name" value="FDM1-5/IDN2"/>
</dbReference>
<dbReference type="AlphaFoldDB" id="A0A2Z7AEX9"/>
<dbReference type="InterPro" id="IPR005379">
    <property type="entry name" value="FDM1-5/IDN2_XH"/>
</dbReference>
<organism evidence="2 3">
    <name type="scientific">Dorcoceras hygrometricum</name>
    <dbReference type="NCBI Taxonomy" id="472368"/>
    <lineage>
        <taxon>Eukaryota</taxon>
        <taxon>Viridiplantae</taxon>
        <taxon>Streptophyta</taxon>
        <taxon>Embryophyta</taxon>
        <taxon>Tracheophyta</taxon>
        <taxon>Spermatophyta</taxon>
        <taxon>Magnoliopsida</taxon>
        <taxon>eudicotyledons</taxon>
        <taxon>Gunneridae</taxon>
        <taxon>Pentapetalae</taxon>
        <taxon>asterids</taxon>
        <taxon>lamiids</taxon>
        <taxon>Lamiales</taxon>
        <taxon>Gesneriaceae</taxon>
        <taxon>Didymocarpoideae</taxon>
        <taxon>Trichosporeae</taxon>
        <taxon>Loxocarpinae</taxon>
        <taxon>Dorcoceras</taxon>
    </lineage>
</organism>
<feature type="domain" description="Factor of DNA methylation 1-5/IDN2" evidence="1">
    <location>
        <begin position="25"/>
        <end position="75"/>
    </location>
</feature>
<name>A0A2Z7AEX9_9LAMI</name>
<dbReference type="OrthoDB" id="910415at2759"/>
<evidence type="ECO:0000313" key="3">
    <source>
        <dbReference type="Proteomes" id="UP000250235"/>
    </source>
</evidence>
<dbReference type="Proteomes" id="UP000250235">
    <property type="component" value="Unassembled WGS sequence"/>
</dbReference>
<dbReference type="GO" id="GO:0080188">
    <property type="term" value="P:gene silencing by siRNA-directed DNA methylation"/>
    <property type="evidence" value="ECO:0007669"/>
    <property type="project" value="InterPro"/>
</dbReference>
<protein>
    <submittedName>
        <fullName evidence="2">Myosin-2 heavy chain-like</fullName>
    </submittedName>
</protein>
<sequence>MEDIAEKSHELHVAISDRVELWFRKEKLVDLKENFSIDVYNAGISSLFEINEYNPSGRYIISELWIYKERRRSYLRFWCSGDILVVEGLPEQWRPRNSKCSFTMLRVSSPPRCTEGCR</sequence>
<dbReference type="PANTHER" id="PTHR21596:SF65">
    <property type="entry name" value="PROTEIN INVOLVED IN DE NOVO 2-RELATED"/>
    <property type="match status" value="1"/>
</dbReference>